<name>A0ACC1RPB3_9APHY</name>
<organism evidence="1 2">
    <name type="scientific">Phlebia brevispora</name>
    <dbReference type="NCBI Taxonomy" id="194682"/>
    <lineage>
        <taxon>Eukaryota</taxon>
        <taxon>Fungi</taxon>
        <taxon>Dikarya</taxon>
        <taxon>Basidiomycota</taxon>
        <taxon>Agaricomycotina</taxon>
        <taxon>Agaricomycetes</taxon>
        <taxon>Polyporales</taxon>
        <taxon>Meruliaceae</taxon>
        <taxon>Phlebia</taxon>
    </lineage>
</organism>
<keyword evidence="2" id="KW-1185">Reference proteome</keyword>
<comment type="caution">
    <text evidence="1">The sequence shown here is derived from an EMBL/GenBank/DDBJ whole genome shotgun (WGS) entry which is preliminary data.</text>
</comment>
<reference evidence="1" key="1">
    <citation type="submission" date="2022-07" db="EMBL/GenBank/DDBJ databases">
        <title>Genome Sequence of Phlebia brevispora.</title>
        <authorList>
            <person name="Buettner E."/>
        </authorList>
    </citation>
    <scope>NUCLEOTIDE SEQUENCE</scope>
    <source>
        <strain evidence="1">MPL23</strain>
    </source>
</reference>
<protein>
    <submittedName>
        <fullName evidence="1">Uncharacterized protein</fullName>
    </submittedName>
</protein>
<dbReference type="EMBL" id="JANHOG010002548">
    <property type="protein sequence ID" value="KAJ3522291.1"/>
    <property type="molecule type" value="Genomic_DNA"/>
</dbReference>
<evidence type="ECO:0000313" key="2">
    <source>
        <dbReference type="Proteomes" id="UP001148662"/>
    </source>
</evidence>
<sequence>MDHLYKSVDAVAEWATLHSRTVLILAALPLVYGSVTYLQRGRRSRSSSGAGRNALGVTNIYDVVIVGGGTAGCVLASRLTEDPSISVLLLEAGTSAKGLQFAEVPVALIRFVRSKWDFGLYTEPQAHAAGRKCMWPQAKLLGGCSNVNAMIVQYGAPSDYDEWARLQRGQPGASEWVYDSFKQYFRKFEKFNPSKKFPYVDRTQHGADGPFDIGYDGHYSKLTSMFVQSCERSGIPRSHDFNTALGTLGTSETMTYIKPDGRRITTEIAYLTPEVLAKSNLKVVTQASVTRVLVDKAAAGVRAVGAEYKLPDGLIYTVKASQEVAVCAGAIFTPKILMLSGIGPAEHLSPFGIPVVANIPGVGSHLKDHLVVDLAYMDKTRQSLSYLAPVTLTQRLRAFGATAQYLLTGKGPLTSNIGEALAFARSDDPNLFPSEGFSVSTVPEDTTSGQDAPDIEIFFSPMAYIEHATKPGPSNGKYTFMQHIVLLRLTEDVRNDTLTLREP</sequence>
<proteinExistence type="predicted"/>
<accession>A0ACC1RPB3</accession>
<evidence type="ECO:0000313" key="1">
    <source>
        <dbReference type="EMBL" id="KAJ3522291.1"/>
    </source>
</evidence>
<dbReference type="Proteomes" id="UP001148662">
    <property type="component" value="Unassembled WGS sequence"/>
</dbReference>
<gene>
    <name evidence="1" type="ORF">NM688_g8894</name>
</gene>